<evidence type="ECO:0000313" key="3">
    <source>
        <dbReference type="Proteomes" id="UP000603904"/>
    </source>
</evidence>
<dbReference type="Proteomes" id="UP000603904">
    <property type="component" value="Unassembled WGS sequence"/>
</dbReference>
<reference evidence="2 3" key="1">
    <citation type="submission" date="2021-01" db="EMBL/GenBank/DDBJ databases">
        <title>Whole genome shotgun sequence of Microbispora corallina NBRC 16416.</title>
        <authorList>
            <person name="Komaki H."/>
            <person name="Tamura T."/>
        </authorList>
    </citation>
    <scope>NUCLEOTIDE SEQUENCE [LARGE SCALE GENOMIC DNA]</scope>
    <source>
        <strain evidence="2 3">NBRC 16416</strain>
    </source>
</reference>
<accession>A0ABQ4G2K5</accession>
<dbReference type="RefSeq" id="WP_204058579.1">
    <property type="nucleotide sequence ID" value="NZ_BAAAGP010000012.1"/>
</dbReference>
<dbReference type="EMBL" id="BOOC01000020">
    <property type="protein sequence ID" value="GIH41223.1"/>
    <property type="molecule type" value="Genomic_DNA"/>
</dbReference>
<proteinExistence type="predicted"/>
<dbReference type="Gene3D" id="3.10.450.50">
    <property type="match status" value="1"/>
</dbReference>
<evidence type="ECO:0000259" key="1">
    <source>
        <dbReference type="Pfam" id="PF12680"/>
    </source>
</evidence>
<evidence type="ECO:0000313" key="2">
    <source>
        <dbReference type="EMBL" id="GIH41223.1"/>
    </source>
</evidence>
<dbReference type="Pfam" id="PF12680">
    <property type="entry name" value="SnoaL_2"/>
    <property type="match status" value="1"/>
</dbReference>
<protein>
    <recommendedName>
        <fullName evidence="1">SnoaL-like domain-containing protein</fullName>
    </recommendedName>
</protein>
<organism evidence="2 3">
    <name type="scientific">Microbispora corallina</name>
    <dbReference type="NCBI Taxonomy" id="83302"/>
    <lineage>
        <taxon>Bacteria</taxon>
        <taxon>Bacillati</taxon>
        <taxon>Actinomycetota</taxon>
        <taxon>Actinomycetes</taxon>
        <taxon>Streptosporangiales</taxon>
        <taxon>Streptosporangiaceae</taxon>
        <taxon>Microbispora</taxon>
    </lineage>
</organism>
<dbReference type="InterPro" id="IPR032710">
    <property type="entry name" value="NTF2-like_dom_sf"/>
</dbReference>
<feature type="domain" description="SnoaL-like" evidence="1">
    <location>
        <begin position="10"/>
        <end position="115"/>
    </location>
</feature>
<gene>
    <name evidence="2" type="ORF">Mco01_42230</name>
</gene>
<dbReference type="PANTHER" id="PTHR41252">
    <property type="entry name" value="BLR2505 PROTEIN"/>
    <property type="match status" value="1"/>
</dbReference>
<comment type="caution">
    <text evidence="2">The sequence shown here is derived from an EMBL/GenBank/DDBJ whole genome shotgun (WGS) entry which is preliminary data.</text>
</comment>
<sequence>MPENPSVTIARDFYDALAKGDLDSIRSDQLADDVVFHVPGRGSLAAEYRGKDQVLGYLGRLGELTENTLRFEPDSFLLGEDTVAAVIRVRGERAGRSLDDRGVQVFKIADGKIAERWSYPYDPYVIDEFFA</sequence>
<dbReference type="InterPro" id="IPR037401">
    <property type="entry name" value="SnoaL-like"/>
</dbReference>
<dbReference type="SUPFAM" id="SSF54427">
    <property type="entry name" value="NTF2-like"/>
    <property type="match status" value="1"/>
</dbReference>
<dbReference type="PANTHER" id="PTHR41252:SF1">
    <property type="entry name" value="BLR2505 PROTEIN"/>
    <property type="match status" value="1"/>
</dbReference>
<name>A0ABQ4G2K5_9ACTN</name>
<keyword evidence="3" id="KW-1185">Reference proteome</keyword>